<keyword evidence="2" id="KW-1133">Transmembrane helix</keyword>
<dbReference type="PROSITE" id="PS51257">
    <property type="entry name" value="PROKAR_LIPOPROTEIN"/>
    <property type="match status" value="1"/>
</dbReference>
<keyword evidence="2" id="KW-0472">Membrane</keyword>
<dbReference type="EMBL" id="JBFXLQ010000002">
    <property type="protein sequence ID" value="KAL2871855.1"/>
    <property type="molecule type" value="Genomic_DNA"/>
</dbReference>
<dbReference type="Proteomes" id="UP001610432">
    <property type="component" value="Unassembled WGS sequence"/>
</dbReference>
<feature type="region of interest" description="Disordered" evidence="1">
    <location>
        <begin position="127"/>
        <end position="151"/>
    </location>
</feature>
<evidence type="ECO:0000313" key="4">
    <source>
        <dbReference type="Proteomes" id="UP001610432"/>
    </source>
</evidence>
<evidence type="ECO:0000256" key="2">
    <source>
        <dbReference type="SAM" id="Phobius"/>
    </source>
</evidence>
<organism evidence="3 4">
    <name type="scientific">Aspergillus lucknowensis</name>
    <dbReference type="NCBI Taxonomy" id="176173"/>
    <lineage>
        <taxon>Eukaryota</taxon>
        <taxon>Fungi</taxon>
        <taxon>Dikarya</taxon>
        <taxon>Ascomycota</taxon>
        <taxon>Pezizomycotina</taxon>
        <taxon>Eurotiomycetes</taxon>
        <taxon>Eurotiomycetidae</taxon>
        <taxon>Eurotiales</taxon>
        <taxon>Aspergillaceae</taxon>
        <taxon>Aspergillus</taxon>
        <taxon>Aspergillus subgen. Nidulantes</taxon>
    </lineage>
</organism>
<sequence length="317" mass="35963">MSRCIRVSCRLSTQQTQKGARGPLTIYTILLLSCDKYGVEGNSYWALKPRLILLVYYMPVDRFIIILCEALAFGSLRRLPRPSNGRLFPQSREKAVSQVDLLQVQSTQTNIVPSDFGGWVVDGVQQTTAKTTEEDPTSKNKGTGNRRRKNGRGSLWEHRVLVFQENRGSQHSKQLAQLGPKIHVYDLENSDRRSTSQKLSFVVALLRRLKQDIGRLLGSDSSEFEVETPITKLGLSKGPRSQGQEPRLRQHCEASPWPLYSRRGDMYRSPVERVLRRVEAMRVVISKRLSSNQLLIILLAPFCLLACLGIENPKQPY</sequence>
<evidence type="ECO:0000313" key="3">
    <source>
        <dbReference type="EMBL" id="KAL2871855.1"/>
    </source>
</evidence>
<feature type="transmembrane region" description="Helical" evidence="2">
    <location>
        <begin position="54"/>
        <end position="76"/>
    </location>
</feature>
<gene>
    <name evidence="3" type="ORF">BJX67DRAFT_89755</name>
</gene>
<proteinExistence type="predicted"/>
<evidence type="ECO:0000256" key="1">
    <source>
        <dbReference type="SAM" id="MobiDB-lite"/>
    </source>
</evidence>
<name>A0ABR4M5I2_9EURO</name>
<accession>A0ABR4M5I2</accession>
<keyword evidence="2" id="KW-0812">Transmembrane</keyword>
<reference evidence="3 4" key="1">
    <citation type="submission" date="2024-07" db="EMBL/GenBank/DDBJ databases">
        <title>Section-level genome sequencing and comparative genomics of Aspergillus sections Usti and Cavernicolus.</title>
        <authorList>
            <consortium name="Lawrence Berkeley National Laboratory"/>
            <person name="Nybo J.L."/>
            <person name="Vesth T.C."/>
            <person name="Theobald S."/>
            <person name="Frisvad J.C."/>
            <person name="Larsen T.O."/>
            <person name="Kjaerboelling I."/>
            <person name="Rothschild-Mancinelli K."/>
            <person name="Lyhne E.K."/>
            <person name="Kogle M.E."/>
            <person name="Barry K."/>
            <person name="Clum A."/>
            <person name="Na H."/>
            <person name="Ledsgaard L."/>
            <person name="Lin J."/>
            <person name="Lipzen A."/>
            <person name="Kuo A."/>
            <person name="Riley R."/>
            <person name="Mondo S."/>
            <person name="Labutti K."/>
            <person name="Haridas S."/>
            <person name="Pangalinan J."/>
            <person name="Salamov A.A."/>
            <person name="Simmons B.A."/>
            <person name="Magnuson J.K."/>
            <person name="Chen J."/>
            <person name="Drula E."/>
            <person name="Henrissat B."/>
            <person name="Wiebenga A."/>
            <person name="Lubbers R.J."/>
            <person name="Gomes A.C."/>
            <person name="Macurrencykelacurrency M.R."/>
            <person name="Stajich J."/>
            <person name="Grigoriev I.V."/>
            <person name="Mortensen U.H."/>
            <person name="De Vries R.P."/>
            <person name="Baker S.E."/>
            <person name="Andersen M.R."/>
        </authorList>
    </citation>
    <scope>NUCLEOTIDE SEQUENCE [LARGE SCALE GENOMIC DNA]</scope>
    <source>
        <strain evidence="3 4">CBS 449.75</strain>
    </source>
</reference>
<protein>
    <submittedName>
        <fullName evidence="3">Uncharacterized protein</fullName>
    </submittedName>
</protein>
<dbReference type="GeneID" id="98150674"/>
<keyword evidence="4" id="KW-1185">Reference proteome</keyword>
<comment type="caution">
    <text evidence="3">The sequence shown here is derived from an EMBL/GenBank/DDBJ whole genome shotgun (WGS) entry which is preliminary data.</text>
</comment>
<dbReference type="RefSeq" id="XP_070890834.1">
    <property type="nucleotide sequence ID" value="XM_071035602.1"/>
</dbReference>